<dbReference type="PANTHER" id="PTHR34276">
    <property type="entry name" value="MINI-RIBONUCLEASE 3"/>
    <property type="match status" value="1"/>
</dbReference>
<keyword evidence="5" id="KW-0694">RNA-binding</keyword>
<accession>A0ABW4JBI9</accession>
<comment type="similarity">
    <text evidence="5">Belongs to the MrnC RNase family.</text>
</comment>
<protein>
    <recommendedName>
        <fullName evidence="5">Mini-ribonuclease 3</fullName>
        <shortName evidence="5">Mini-3</shortName>
        <shortName evidence="5">Mini-RNase 3</shortName>
        <ecNumber evidence="5">3.1.26.-</ecNumber>
    </recommendedName>
    <alternativeName>
        <fullName evidence="5">Mini-RNase III</fullName>
        <shortName evidence="5">Mini-III</shortName>
    </alternativeName>
</protein>
<keyword evidence="5" id="KW-0699">rRNA-binding</keyword>
<evidence type="ECO:0000256" key="4">
    <source>
        <dbReference type="ARBA" id="ARBA00022801"/>
    </source>
</evidence>
<evidence type="ECO:0000259" key="6">
    <source>
        <dbReference type="Pfam" id="PF00636"/>
    </source>
</evidence>
<keyword evidence="4 5" id="KW-0378">Hydrolase</keyword>
<comment type="caution">
    <text evidence="7">The sequence shown here is derived from an EMBL/GenBank/DDBJ whole genome shotgun (WGS) entry which is preliminary data.</text>
</comment>
<dbReference type="RefSeq" id="WP_125715911.1">
    <property type="nucleotide sequence ID" value="NZ_JBHTOP010000024.1"/>
</dbReference>
<dbReference type="Pfam" id="PF00636">
    <property type="entry name" value="Ribonuclease_3"/>
    <property type="match status" value="1"/>
</dbReference>
<dbReference type="HAMAP" id="MF_01468">
    <property type="entry name" value="RNase_Mini_III"/>
    <property type="match status" value="1"/>
</dbReference>
<dbReference type="InterPro" id="IPR036389">
    <property type="entry name" value="RNase_III_sf"/>
</dbReference>
<keyword evidence="5" id="KW-0460">Magnesium</keyword>
<comment type="subcellular location">
    <subcellularLocation>
        <location evidence="5">Cytoplasm</location>
    </subcellularLocation>
</comment>
<dbReference type="PIRSF" id="PIRSF005520">
    <property type="entry name" value="UCP005520"/>
    <property type="match status" value="1"/>
</dbReference>
<evidence type="ECO:0000313" key="7">
    <source>
        <dbReference type="EMBL" id="MFD1672292.1"/>
    </source>
</evidence>
<dbReference type="InterPro" id="IPR008226">
    <property type="entry name" value="Mini3_fam"/>
</dbReference>
<name>A0ABW4JBI9_9LACO</name>
<dbReference type="SUPFAM" id="SSF69065">
    <property type="entry name" value="RNase III domain-like"/>
    <property type="match status" value="1"/>
</dbReference>
<sequence length="132" mass="15041">MNPNLLNGIDLAFLGDSVYEVFVREHLLLKGITKPSKLQKTAKEYVSAKAQSALIHLMEQDDYLTEDEWATFKRGRNAKSYTKAKNTDTTTYRRSTGFEAIFGYLKLSQQDERITALATWCIAQVEAGRTRE</sequence>
<evidence type="ECO:0000256" key="2">
    <source>
        <dbReference type="ARBA" id="ARBA00022722"/>
    </source>
</evidence>
<evidence type="ECO:0000256" key="5">
    <source>
        <dbReference type="HAMAP-Rule" id="MF_01468"/>
    </source>
</evidence>
<evidence type="ECO:0000313" key="8">
    <source>
        <dbReference type="Proteomes" id="UP001597267"/>
    </source>
</evidence>
<dbReference type="PANTHER" id="PTHR34276:SF1">
    <property type="entry name" value="MINI-RIBONUCLEASE 3"/>
    <property type="match status" value="1"/>
</dbReference>
<proteinExistence type="inferred from homology"/>
<keyword evidence="8" id="KW-1185">Reference proteome</keyword>
<feature type="domain" description="RNase III" evidence="6">
    <location>
        <begin position="11"/>
        <end position="109"/>
    </location>
</feature>
<dbReference type="EMBL" id="JBHTOP010000024">
    <property type="protein sequence ID" value="MFD1672292.1"/>
    <property type="molecule type" value="Genomic_DNA"/>
</dbReference>
<keyword evidence="2 5" id="KW-0540">Nuclease</keyword>
<keyword evidence="3 5" id="KW-0255">Endonuclease</keyword>
<keyword evidence="5" id="KW-0963">Cytoplasm</keyword>
<comment type="cofactor">
    <cofactor evidence="5">
        <name>Mg(2+)</name>
        <dbReference type="ChEBI" id="CHEBI:18420"/>
    </cofactor>
</comment>
<dbReference type="InterPro" id="IPR000999">
    <property type="entry name" value="RNase_III_dom"/>
</dbReference>
<evidence type="ECO:0000256" key="3">
    <source>
        <dbReference type="ARBA" id="ARBA00022759"/>
    </source>
</evidence>
<dbReference type="EC" id="3.1.26.-" evidence="5"/>
<dbReference type="Proteomes" id="UP001597267">
    <property type="component" value="Unassembled WGS sequence"/>
</dbReference>
<reference evidence="8" key="1">
    <citation type="journal article" date="2019" name="Int. J. Syst. Evol. Microbiol.">
        <title>The Global Catalogue of Microorganisms (GCM) 10K type strain sequencing project: providing services to taxonomists for standard genome sequencing and annotation.</title>
        <authorList>
            <consortium name="The Broad Institute Genomics Platform"/>
            <consortium name="The Broad Institute Genome Sequencing Center for Infectious Disease"/>
            <person name="Wu L."/>
            <person name="Ma J."/>
        </authorList>
    </citation>
    <scope>NUCLEOTIDE SEQUENCE [LARGE SCALE GENOMIC DNA]</scope>
    <source>
        <strain evidence="8">CCM 8896</strain>
    </source>
</reference>
<keyword evidence="1 5" id="KW-0698">rRNA processing</keyword>
<organism evidence="7 8">
    <name type="scientific">Agrilactobacillus yilanensis</name>
    <dbReference type="NCBI Taxonomy" id="2485997"/>
    <lineage>
        <taxon>Bacteria</taxon>
        <taxon>Bacillati</taxon>
        <taxon>Bacillota</taxon>
        <taxon>Bacilli</taxon>
        <taxon>Lactobacillales</taxon>
        <taxon>Lactobacillaceae</taxon>
        <taxon>Agrilactobacillus</taxon>
    </lineage>
</organism>
<keyword evidence="5" id="KW-0690">Ribosome biogenesis</keyword>
<gene>
    <name evidence="5" type="primary">mrnC</name>
    <name evidence="7" type="ORF">ACFQ5M_09300</name>
</gene>
<feature type="active site" evidence="5">
    <location>
        <position position="16"/>
    </location>
</feature>
<comment type="subunit">
    <text evidence="5">Homodimer.</text>
</comment>
<dbReference type="Gene3D" id="1.10.1520.10">
    <property type="entry name" value="Ribonuclease III domain"/>
    <property type="match status" value="1"/>
</dbReference>
<comment type="function">
    <text evidence="5">Involved in correct processing of both the 5' and 3' ends of 23S rRNA precursor. Processes 30S rRNA precursor transcript even in absence of ribonuclease 3 (Rnc); Rnc processes 30S rRNA into smaller rRNA precursors.</text>
</comment>
<evidence type="ECO:0000256" key="1">
    <source>
        <dbReference type="ARBA" id="ARBA00022552"/>
    </source>
</evidence>